<feature type="region of interest" description="Disordered" evidence="7">
    <location>
        <begin position="42"/>
        <end position="69"/>
    </location>
</feature>
<evidence type="ECO:0000256" key="4">
    <source>
        <dbReference type="ARBA" id="ARBA00022989"/>
    </source>
</evidence>
<dbReference type="Pfam" id="PF02104">
    <property type="entry name" value="SURF1"/>
    <property type="match status" value="1"/>
</dbReference>
<dbReference type="Proteomes" id="UP000475214">
    <property type="component" value="Unassembled WGS sequence"/>
</dbReference>
<dbReference type="PROSITE" id="PS50895">
    <property type="entry name" value="SURF1"/>
    <property type="match status" value="1"/>
</dbReference>
<dbReference type="PANTHER" id="PTHR23427:SF2">
    <property type="entry name" value="SURFEIT LOCUS PROTEIN 1"/>
    <property type="match status" value="1"/>
</dbReference>
<dbReference type="GO" id="GO:0005886">
    <property type="term" value="C:plasma membrane"/>
    <property type="evidence" value="ECO:0007669"/>
    <property type="project" value="UniProtKB-SubCell"/>
</dbReference>
<sequence length="266" mass="28705">MSRRWLVRTLAGILLVLVCVRLGMWQLDRNEERSARNDIIEANEQAPPATLEEVLGPDPTSGQLDESEQWRSVEVRGRYDTEHELLLRLRPLEGRRGFHVITPLVTDDGTAILVDRGFYVSDDDDPDAPAPPAGEVTVAARLRGTEDQRDAGDVAGGHIRYVNVEQIAEAVPYPLVPAWAEAVEPAGDDLLALPQPEADPGPHLSYALQWFIFAVVGVTGFVLLIRAEAKGRGPEPTDSAAADDAGEAAPDDAADGPARATGRPAD</sequence>
<comment type="similarity">
    <text evidence="2 6">Belongs to the SURF1 family.</text>
</comment>
<evidence type="ECO:0000256" key="1">
    <source>
        <dbReference type="ARBA" id="ARBA00004370"/>
    </source>
</evidence>
<evidence type="ECO:0000256" key="5">
    <source>
        <dbReference type="ARBA" id="ARBA00023136"/>
    </source>
</evidence>
<dbReference type="CDD" id="cd06662">
    <property type="entry name" value="SURF1"/>
    <property type="match status" value="1"/>
</dbReference>
<comment type="caution">
    <text evidence="6">Lacks conserved residue(s) required for the propagation of feature annotation.</text>
</comment>
<comment type="subcellular location">
    <subcellularLocation>
        <location evidence="6">Cell membrane</location>
        <topology evidence="6">Multi-pass membrane protein</topology>
    </subcellularLocation>
    <subcellularLocation>
        <location evidence="1">Membrane</location>
    </subcellularLocation>
</comment>
<feature type="compositionally biased region" description="Acidic residues" evidence="7">
    <location>
        <begin position="244"/>
        <end position="254"/>
    </location>
</feature>
<keyword evidence="6" id="KW-1003">Cell membrane</keyword>
<dbReference type="AlphaFoldDB" id="A0A6L9SFR2"/>
<feature type="compositionally biased region" description="Low complexity" evidence="7">
    <location>
        <begin position="255"/>
        <end position="266"/>
    </location>
</feature>
<evidence type="ECO:0000256" key="7">
    <source>
        <dbReference type="SAM" id="MobiDB-lite"/>
    </source>
</evidence>
<protein>
    <recommendedName>
        <fullName evidence="6">SURF1-like protein</fullName>
    </recommendedName>
</protein>
<keyword evidence="3 6" id="KW-0812">Transmembrane</keyword>
<evidence type="ECO:0000313" key="9">
    <source>
        <dbReference type="Proteomes" id="UP000475214"/>
    </source>
</evidence>
<dbReference type="PANTHER" id="PTHR23427">
    <property type="entry name" value="SURFEIT LOCUS PROTEIN"/>
    <property type="match status" value="1"/>
</dbReference>
<keyword evidence="9" id="KW-1185">Reference proteome</keyword>
<dbReference type="InterPro" id="IPR045214">
    <property type="entry name" value="Surf1/Surf4"/>
</dbReference>
<evidence type="ECO:0000256" key="6">
    <source>
        <dbReference type="RuleBase" id="RU363076"/>
    </source>
</evidence>
<organism evidence="8 9">
    <name type="scientific">Phytoactinopolyspora halotolerans</name>
    <dbReference type="NCBI Taxonomy" id="1981512"/>
    <lineage>
        <taxon>Bacteria</taxon>
        <taxon>Bacillati</taxon>
        <taxon>Actinomycetota</taxon>
        <taxon>Actinomycetes</taxon>
        <taxon>Jiangellales</taxon>
        <taxon>Jiangellaceae</taxon>
        <taxon>Phytoactinopolyspora</taxon>
    </lineage>
</organism>
<accession>A0A6L9SFR2</accession>
<keyword evidence="5 6" id="KW-0472">Membrane</keyword>
<evidence type="ECO:0000256" key="3">
    <source>
        <dbReference type="ARBA" id="ARBA00022692"/>
    </source>
</evidence>
<proteinExistence type="inferred from homology"/>
<dbReference type="InterPro" id="IPR002994">
    <property type="entry name" value="Surf1/Shy1"/>
</dbReference>
<feature type="region of interest" description="Disordered" evidence="7">
    <location>
        <begin position="230"/>
        <end position="266"/>
    </location>
</feature>
<keyword evidence="4 6" id="KW-1133">Transmembrane helix</keyword>
<evidence type="ECO:0000256" key="2">
    <source>
        <dbReference type="ARBA" id="ARBA00007165"/>
    </source>
</evidence>
<gene>
    <name evidence="8" type="ORF">G1H10_29055</name>
</gene>
<dbReference type="EMBL" id="JAAGOA010000031">
    <property type="protein sequence ID" value="NEE04225.1"/>
    <property type="molecule type" value="Genomic_DNA"/>
</dbReference>
<name>A0A6L9SFR2_9ACTN</name>
<feature type="transmembrane region" description="Helical" evidence="6">
    <location>
        <begin position="206"/>
        <end position="225"/>
    </location>
</feature>
<comment type="caution">
    <text evidence="8">The sequence shown here is derived from an EMBL/GenBank/DDBJ whole genome shotgun (WGS) entry which is preliminary data.</text>
</comment>
<evidence type="ECO:0000313" key="8">
    <source>
        <dbReference type="EMBL" id="NEE04225.1"/>
    </source>
</evidence>
<reference evidence="8 9" key="1">
    <citation type="submission" date="2020-02" db="EMBL/GenBank/DDBJ databases">
        <authorList>
            <person name="Li X.-J."/>
            <person name="Han X.-M."/>
        </authorList>
    </citation>
    <scope>NUCLEOTIDE SEQUENCE [LARGE SCALE GENOMIC DNA]</scope>
    <source>
        <strain evidence="8 9">CCTCC AB 2017055</strain>
    </source>
</reference>